<gene>
    <name evidence="8" type="ORF">SAMN04489757_14920</name>
</gene>
<dbReference type="InterPro" id="IPR039425">
    <property type="entry name" value="RNA_pol_sigma-70-like"/>
</dbReference>
<accession>A0A1I5IQK6</accession>
<dbReference type="InterPro" id="IPR014284">
    <property type="entry name" value="RNA_pol_sigma-70_dom"/>
</dbReference>
<evidence type="ECO:0000313" key="9">
    <source>
        <dbReference type="Proteomes" id="UP000198806"/>
    </source>
</evidence>
<evidence type="ECO:0000256" key="6">
    <source>
        <dbReference type="RuleBase" id="RU000716"/>
    </source>
</evidence>
<evidence type="ECO:0000256" key="2">
    <source>
        <dbReference type="ARBA" id="ARBA00023015"/>
    </source>
</evidence>
<dbReference type="PANTHER" id="PTHR43133:SF51">
    <property type="entry name" value="RNA POLYMERASE SIGMA FACTOR"/>
    <property type="match status" value="1"/>
</dbReference>
<dbReference type="EMBL" id="FOWD01000049">
    <property type="protein sequence ID" value="SFO62486.1"/>
    <property type="molecule type" value="Genomic_DNA"/>
</dbReference>
<dbReference type="PANTHER" id="PTHR43133">
    <property type="entry name" value="RNA POLYMERASE ECF-TYPE SIGMA FACTO"/>
    <property type="match status" value="1"/>
</dbReference>
<evidence type="ECO:0000256" key="3">
    <source>
        <dbReference type="ARBA" id="ARBA00023082"/>
    </source>
</evidence>
<dbReference type="PROSITE" id="PS01063">
    <property type="entry name" value="SIGMA70_ECF"/>
    <property type="match status" value="1"/>
</dbReference>
<dbReference type="RefSeq" id="WP_091688755.1">
    <property type="nucleotide sequence ID" value="NZ_BAABFM010000029.1"/>
</dbReference>
<evidence type="ECO:0000256" key="5">
    <source>
        <dbReference type="ARBA" id="ARBA00023163"/>
    </source>
</evidence>
<evidence type="ECO:0000256" key="4">
    <source>
        <dbReference type="ARBA" id="ARBA00023125"/>
    </source>
</evidence>
<dbReference type="AlphaFoldDB" id="A0A1I5IQK6"/>
<organism evidence="8 9">
    <name type="scientific">Anaerocolumna aminovalerica</name>
    <dbReference type="NCBI Taxonomy" id="1527"/>
    <lineage>
        <taxon>Bacteria</taxon>
        <taxon>Bacillati</taxon>
        <taxon>Bacillota</taxon>
        <taxon>Clostridia</taxon>
        <taxon>Lachnospirales</taxon>
        <taxon>Lachnospiraceae</taxon>
        <taxon>Anaerocolumna</taxon>
    </lineage>
</organism>
<feature type="domain" description="RNA polymerase sigma-70 region 2" evidence="7">
    <location>
        <begin position="9"/>
        <end position="76"/>
    </location>
</feature>
<dbReference type="GO" id="GO:0006352">
    <property type="term" value="P:DNA-templated transcription initiation"/>
    <property type="evidence" value="ECO:0007669"/>
    <property type="project" value="InterPro"/>
</dbReference>
<keyword evidence="9" id="KW-1185">Reference proteome</keyword>
<dbReference type="GO" id="GO:0016987">
    <property type="term" value="F:sigma factor activity"/>
    <property type="evidence" value="ECO:0007669"/>
    <property type="project" value="UniProtKB-KW"/>
</dbReference>
<keyword evidence="4 6" id="KW-0238">DNA-binding</keyword>
<evidence type="ECO:0000313" key="8">
    <source>
        <dbReference type="EMBL" id="SFO62486.1"/>
    </source>
</evidence>
<reference evidence="8 9" key="1">
    <citation type="submission" date="2016-10" db="EMBL/GenBank/DDBJ databases">
        <authorList>
            <person name="de Groot N.N."/>
        </authorList>
    </citation>
    <scope>NUCLEOTIDE SEQUENCE [LARGE SCALE GENOMIC DNA]</scope>
    <source>
        <strain evidence="8 9">DSM 1283</strain>
    </source>
</reference>
<sequence length="174" mass="20710">MLEDDVGSLYEYYYNDLYRYVYIMTLNSFDTEDILQNVFVKVIKGRKSFRGESSIKTWLFAIAHNECLTFLAKDKRKILVEYADNIRITLGCGADEILLQKETVKILLNFIQEQEEPIKSLLILRLIEEKSFVEIGRILNKPDGWCRVNFFRMKKKMIDLLDNKKEMKEKPYEK</sequence>
<proteinExistence type="inferred from homology"/>
<evidence type="ECO:0000259" key="7">
    <source>
        <dbReference type="Pfam" id="PF04542"/>
    </source>
</evidence>
<dbReference type="GO" id="GO:0003677">
    <property type="term" value="F:DNA binding"/>
    <property type="evidence" value="ECO:0007669"/>
    <property type="project" value="UniProtKB-KW"/>
</dbReference>
<dbReference type="SUPFAM" id="SSF88659">
    <property type="entry name" value="Sigma3 and sigma4 domains of RNA polymerase sigma factors"/>
    <property type="match status" value="1"/>
</dbReference>
<dbReference type="Gene3D" id="1.10.1740.10">
    <property type="match status" value="1"/>
</dbReference>
<name>A0A1I5IQK6_9FIRM</name>
<evidence type="ECO:0000256" key="1">
    <source>
        <dbReference type="ARBA" id="ARBA00010641"/>
    </source>
</evidence>
<dbReference type="OrthoDB" id="9782703at2"/>
<dbReference type="Pfam" id="PF04542">
    <property type="entry name" value="Sigma70_r2"/>
    <property type="match status" value="1"/>
</dbReference>
<comment type="similarity">
    <text evidence="1 6">Belongs to the sigma-70 factor family. ECF subfamily.</text>
</comment>
<protein>
    <recommendedName>
        <fullName evidence="6">RNA polymerase sigma factor</fullName>
    </recommendedName>
</protein>
<keyword evidence="5 6" id="KW-0804">Transcription</keyword>
<dbReference type="InterPro" id="IPR013324">
    <property type="entry name" value="RNA_pol_sigma_r3/r4-like"/>
</dbReference>
<dbReference type="InterPro" id="IPR013325">
    <property type="entry name" value="RNA_pol_sigma_r2"/>
</dbReference>
<dbReference type="Proteomes" id="UP000198806">
    <property type="component" value="Unassembled WGS sequence"/>
</dbReference>
<keyword evidence="3 6" id="KW-0731">Sigma factor</keyword>
<dbReference type="NCBIfam" id="TIGR02937">
    <property type="entry name" value="sigma70-ECF"/>
    <property type="match status" value="1"/>
</dbReference>
<dbReference type="InterPro" id="IPR000838">
    <property type="entry name" value="RNA_pol_sigma70_ECF_CS"/>
</dbReference>
<dbReference type="InterPro" id="IPR007627">
    <property type="entry name" value="RNA_pol_sigma70_r2"/>
</dbReference>
<keyword evidence="2 6" id="KW-0805">Transcription regulation</keyword>
<dbReference type="STRING" id="1527.SAMN04489757_14920"/>
<dbReference type="SUPFAM" id="SSF88946">
    <property type="entry name" value="Sigma2 domain of RNA polymerase sigma factors"/>
    <property type="match status" value="1"/>
</dbReference>